<name>A0A1E7XDY2_9LACO</name>
<sequence length="146" mass="16646">MRRNLNRMIKGLLVAVFAAVALFVMVDTINETSAAVWHQGTPKILRGKWRTKVARESGINGRAHLHITKHALTNSPKFPPQDPNYSNKLHYRYLGKHVYSIVGREYNNAPAGGLKIHFLAKVYSHHKIYFKQVNGRSDGNGVFYKY</sequence>
<protein>
    <submittedName>
        <fullName evidence="1">Uncharacterized protein</fullName>
    </submittedName>
</protein>
<dbReference type="AlphaFoldDB" id="A0A1E7XDY2"/>
<evidence type="ECO:0000313" key="1">
    <source>
        <dbReference type="EMBL" id="OFA11259.1"/>
    </source>
</evidence>
<proteinExistence type="predicted"/>
<gene>
    <name evidence="1" type="ORF">LASUN_08680</name>
</gene>
<dbReference type="EMBL" id="MIQE01000010">
    <property type="protein sequence ID" value="OFA11259.1"/>
    <property type="molecule type" value="Genomic_DNA"/>
</dbReference>
<reference evidence="1 2" key="1">
    <citation type="submission" date="2016-09" db="EMBL/GenBank/DDBJ databases">
        <title>Genome Sequence of Lactobacillus sunkii Strain CG01.</title>
        <authorList>
            <person name="Poehlein A."/>
            <person name="Gabris C."/>
            <person name="Bengelsdorf F.R."/>
            <person name="Duerre P."/>
            <person name="Daniel R."/>
        </authorList>
    </citation>
    <scope>NUCLEOTIDE SEQUENCE [LARGE SCALE GENOMIC DNA]</scope>
    <source>
        <strain evidence="1 2">CG_D</strain>
    </source>
</reference>
<dbReference type="Proteomes" id="UP000177010">
    <property type="component" value="Unassembled WGS sequence"/>
</dbReference>
<dbReference type="RefSeq" id="WP_141736999.1">
    <property type="nucleotide sequence ID" value="NZ_JAZHVW010000001.1"/>
</dbReference>
<comment type="caution">
    <text evidence="1">The sequence shown here is derived from an EMBL/GenBank/DDBJ whole genome shotgun (WGS) entry which is preliminary data.</text>
</comment>
<evidence type="ECO:0000313" key="2">
    <source>
        <dbReference type="Proteomes" id="UP000177010"/>
    </source>
</evidence>
<organism evidence="1 2">
    <name type="scientific">Lentilactobacillus sunkii</name>
    <dbReference type="NCBI Taxonomy" id="481719"/>
    <lineage>
        <taxon>Bacteria</taxon>
        <taxon>Bacillati</taxon>
        <taxon>Bacillota</taxon>
        <taxon>Bacilli</taxon>
        <taxon>Lactobacillales</taxon>
        <taxon>Lactobacillaceae</taxon>
        <taxon>Lentilactobacillus</taxon>
    </lineage>
</organism>
<accession>A0A1E7XDY2</accession>
<dbReference type="STRING" id="481719.LASUN_08680"/>